<feature type="transmembrane region" description="Helical" evidence="4">
    <location>
        <begin position="130"/>
        <end position="148"/>
    </location>
</feature>
<keyword evidence="4" id="KW-0472">Membrane</keyword>
<evidence type="ECO:0000256" key="4">
    <source>
        <dbReference type="SAM" id="Phobius"/>
    </source>
</evidence>
<name>A0A538TR54_UNCEI</name>
<dbReference type="InterPro" id="IPR052346">
    <property type="entry name" value="O-mannosyl-transferase_TMTC"/>
</dbReference>
<dbReference type="PROSITE" id="PS50005">
    <property type="entry name" value="TPR"/>
    <property type="match status" value="2"/>
</dbReference>
<keyword evidence="2 3" id="KW-0802">TPR repeat</keyword>
<keyword evidence="4" id="KW-1133">Transmembrane helix</keyword>
<dbReference type="InterPro" id="IPR013105">
    <property type="entry name" value="TPR_2"/>
</dbReference>
<dbReference type="Pfam" id="PF13432">
    <property type="entry name" value="TPR_16"/>
    <property type="match status" value="1"/>
</dbReference>
<feature type="transmembrane region" description="Helical" evidence="4">
    <location>
        <begin position="37"/>
        <end position="59"/>
    </location>
</feature>
<dbReference type="PANTHER" id="PTHR44227:SF3">
    <property type="entry name" value="PROTEIN O-MANNOSYL-TRANSFERASE TMTC4"/>
    <property type="match status" value="1"/>
</dbReference>
<dbReference type="AlphaFoldDB" id="A0A538TR54"/>
<keyword evidence="4" id="KW-0812">Transmembrane</keyword>
<reference evidence="5 6" key="1">
    <citation type="journal article" date="2019" name="Nat. Microbiol.">
        <title>Mediterranean grassland soil C-N compound turnover is dependent on rainfall and depth, and is mediated by genomically divergent microorganisms.</title>
        <authorList>
            <person name="Diamond S."/>
            <person name="Andeer P.F."/>
            <person name="Li Z."/>
            <person name="Crits-Christoph A."/>
            <person name="Burstein D."/>
            <person name="Anantharaman K."/>
            <person name="Lane K.R."/>
            <person name="Thomas B.C."/>
            <person name="Pan C."/>
            <person name="Northen T.R."/>
            <person name="Banfield J.F."/>
        </authorList>
    </citation>
    <scope>NUCLEOTIDE SEQUENCE [LARGE SCALE GENOMIC DNA]</scope>
    <source>
        <strain evidence="5">WS_9</strain>
    </source>
</reference>
<sequence length="431" mass="46172">MTGERRVALLAKILALYVGRSLLPIQLSAFYTIAGQPIGPIALAGIIAALLLAAGFFYLRRRIPAAAFGIALFLLPLGTVMNLFFTLRIWMADRYLLFPTIGSSLALVAVAAPLYGRLRGAGARAASRPLRNAIAVAAALAIGLYSYLTVMRTSLWTSRVELWSDVVRKALHLGGSGPVTSGELGLVTTLPTAVTGPIVSLTRAYEAEGKEAEAGRISAMLSRSGSGSTEEKELALAQKDIEAGRLTEAIRRLQPISDGRSWIAPMATLWIGAAESRMGNEEASQATFQRAIEKYRQTGQPATDAHFAIGTIELNKGRYAKAAEWFRLAESESPHEAKSAFFLGRALVQGGNPAEAMQLFKRIAAGELPILSGSQFTMPDVFVQLGVAAQKLGHNQEAIGYWEEALRRAPDHPERQAILAGIASLRGAPAH</sequence>
<organism evidence="5 6">
    <name type="scientific">Eiseniibacteriota bacterium</name>
    <dbReference type="NCBI Taxonomy" id="2212470"/>
    <lineage>
        <taxon>Bacteria</taxon>
        <taxon>Candidatus Eiseniibacteriota</taxon>
    </lineage>
</organism>
<feature type="transmembrane region" description="Helical" evidence="4">
    <location>
        <begin position="96"/>
        <end position="118"/>
    </location>
</feature>
<evidence type="ECO:0000313" key="5">
    <source>
        <dbReference type="EMBL" id="TMQ66065.1"/>
    </source>
</evidence>
<evidence type="ECO:0000256" key="3">
    <source>
        <dbReference type="PROSITE-ProRule" id="PRU00339"/>
    </source>
</evidence>
<dbReference type="SUPFAM" id="SSF48452">
    <property type="entry name" value="TPR-like"/>
    <property type="match status" value="1"/>
</dbReference>
<dbReference type="EMBL" id="VBOZ01000010">
    <property type="protein sequence ID" value="TMQ66065.1"/>
    <property type="molecule type" value="Genomic_DNA"/>
</dbReference>
<accession>A0A538TR54</accession>
<gene>
    <name evidence="5" type="ORF">E6K79_04175</name>
</gene>
<evidence type="ECO:0000313" key="6">
    <source>
        <dbReference type="Proteomes" id="UP000317691"/>
    </source>
</evidence>
<dbReference type="Gene3D" id="1.25.40.10">
    <property type="entry name" value="Tetratricopeptide repeat domain"/>
    <property type="match status" value="2"/>
</dbReference>
<dbReference type="InterPro" id="IPR011990">
    <property type="entry name" value="TPR-like_helical_dom_sf"/>
</dbReference>
<dbReference type="Proteomes" id="UP000317691">
    <property type="component" value="Unassembled WGS sequence"/>
</dbReference>
<comment type="caution">
    <text evidence="5">The sequence shown here is derived from an EMBL/GenBank/DDBJ whole genome shotgun (WGS) entry which is preliminary data.</text>
</comment>
<evidence type="ECO:0000256" key="1">
    <source>
        <dbReference type="ARBA" id="ARBA00022737"/>
    </source>
</evidence>
<dbReference type="Pfam" id="PF07719">
    <property type="entry name" value="TPR_2"/>
    <property type="match status" value="1"/>
</dbReference>
<dbReference type="InterPro" id="IPR019734">
    <property type="entry name" value="TPR_rpt"/>
</dbReference>
<protein>
    <submittedName>
        <fullName evidence="5">Tetratricopeptide repeat protein</fullName>
    </submittedName>
</protein>
<evidence type="ECO:0000256" key="2">
    <source>
        <dbReference type="ARBA" id="ARBA00022803"/>
    </source>
</evidence>
<dbReference type="SMART" id="SM00028">
    <property type="entry name" value="TPR"/>
    <property type="match status" value="2"/>
</dbReference>
<keyword evidence="1" id="KW-0677">Repeat</keyword>
<dbReference type="PANTHER" id="PTHR44227">
    <property type="match status" value="1"/>
</dbReference>
<proteinExistence type="predicted"/>
<feature type="transmembrane region" description="Helical" evidence="4">
    <location>
        <begin position="7"/>
        <end position="31"/>
    </location>
</feature>
<feature type="repeat" description="TPR" evidence="3">
    <location>
        <begin position="303"/>
        <end position="336"/>
    </location>
</feature>
<feature type="repeat" description="TPR" evidence="3">
    <location>
        <begin position="379"/>
        <end position="412"/>
    </location>
</feature>
<feature type="transmembrane region" description="Helical" evidence="4">
    <location>
        <begin position="66"/>
        <end position="90"/>
    </location>
</feature>